<organism evidence="2 3">
    <name type="scientific">Sparassis crispa</name>
    <dbReference type="NCBI Taxonomy" id="139825"/>
    <lineage>
        <taxon>Eukaryota</taxon>
        <taxon>Fungi</taxon>
        <taxon>Dikarya</taxon>
        <taxon>Basidiomycota</taxon>
        <taxon>Agaricomycotina</taxon>
        <taxon>Agaricomycetes</taxon>
        <taxon>Polyporales</taxon>
        <taxon>Sparassidaceae</taxon>
        <taxon>Sparassis</taxon>
    </lineage>
</organism>
<dbReference type="EMBL" id="BFAD01000001">
    <property type="protein sequence ID" value="GBE78671.1"/>
    <property type="molecule type" value="Genomic_DNA"/>
</dbReference>
<comment type="caution">
    <text evidence="2">The sequence shown here is derived from an EMBL/GenBank/DDBJ whole genome shotgun (WGS) entry which is preliminary data.</text>
</comment>
<protein>
    <submittedName>
        <fullName evidence="2">Uncharacterized protein</fullName>
    </submittedName>
</protein>
<feature type="region of interest" description="Disordered" evidence="1">
    <location>
        <begin position="1"/>
        <end position="71"/>
    </location>
</feature>
<keyword evidence="3" id="KW-1185">Reference proteome</keyword>
<sequence length="71" mass="7457">MLSPTGTSPPAIADDPRLPMTQSIDSGRSGRSIPPGVEYTVGYSRSRRHARGAPSPPSSGTTPTPFSPYFP</sequence>
<evidence type="ECO:0000313" key="3">
    <source>
        <dbReference type="Proteomes" id="UP000287166"/>
    </source>
</evidence>
<evidence type="ECO:0000256" key="1">
    <source>
        <dbReference type="SAM" id="MobiDB-lite"/>
    </source>
</evidence>
<accession>A0A401G930</accession>
<proteinExistence type="predicted"/>
<dbReference type="GeneID" id="38775588"/>
<reference evidence="2 3" key="1">
    <citation type="journal article" date="2018" name="Sci. Rep.">
        <title>Genome sequence of the cauliflower mushroom Sparassis crispa (Hanabiratake) and its association with beneficial usage.</title>
        <authorList>
            <person name="Kiyama R."/>
            <person name="Furutani Y."/>
            <person name="Kawaguchi K."/>
            <person name="Nakanishi T."/>
        </authorList>
    </citation>
    <scope>NUCLEOTIDE SEQUENCE [LARGE SCALE GENOMIC DNA]</scope>
</reference>
<gene>
    <name evidence="2" type="ORF">SCP_0115620</name>
</gene>
<evidence type="ECO:0000313" key="2">
    <source>
        <dbReference type="EMBL" id="GBE78671.1"/>
    </source>
</evidence>
<name>A0A401G930_9APHY</name>
<dbReference type="AlphaFoldDB" id="A0A401G930"/>
<dbReference type="Proteomes" id="UP000287166">
    <property type="component" value="Unassembled WGS sequence"/>
</dbReference>
<dbReference type="RefSeq" id="XP_027609584.1">
    <property type="nucleotide sequence ID" value="XM_027753783.1"/>
</dbReference>
<dbReference type="InParanoid" id="A0A401G930"/>